<feature type="non-terminal residue" evidence="2">
    <location>
        <position position="90"/>
    </location>
</feature>
<reference evidence="2" key="1">
    <citation type="journal article" date="2014" name="Front. Microbiol.">
        <title>High frequency of phylogenetically diverse reductive dehalogenase-homologous genes in deep subseafloor sedimentary metagenomes.</title>
        <authorList>
            <person name="Kawai M."/>
            <person name="Futagami T."/>
            <person name="Toyoda A."/>
            <person name="Takaki Y."/>
            <person name="Nishi S."/>
            <person name="Hori S."/>
            <person name="Arai W."/>
            <person name="Tsubouchi T."/>
            <person name="Morono Y."/>
            <person name="Uchiyama I."/>
            <person name="Ito T."/>
            <person name="Fujiyama A."/>
            <person name="Inagaki F."/>
            <person name="Takami H."/>
        </authorList>
    </citation>
    <scope>NUCLEOTIDE SEQUENCE</scope>
    <source>
        <strain evidence="2">Expedition CK06-06</strain>
    </source>
</reference>
<dbReference type="Pfam" id="PF08241">
    <property type="entry name" value="Methyltransf_11"/>
    <property type="match status" value="1"/>
</dbReference>
<dbReference type="InterPro" id="IPR029063">
    <property type="entry name" value="SAM-dependent_MTases_sf"/>
</dbReference>
<dbReference type="CDD" id="cd02440">
    <property type="entry name" value="AdoMet_MTases"/>
    <property type="match status" value="1"/>
</dbReference>
<feature type="domain" description="Methyltransferase type 11" evidence="1">
    <location>
        <begin position="44"/>
        <end position="90"/>
    </location>
</feature>
<dbReference type="GO" id="GO:0008757">
    <property type="term" value="F:S-adenosylmethionine-dependent methyltransferase activity"/>
    <property type="evidence" value="ECO:0007669"/>
    <property type="project" value="InterPro"/>
</dbReference>
<protein>
    <recommendedName>
        <fullName evidence="1">Methyltransferase type 11 domain-containing protein</fullName>
    </recommendedName>
</protein>
<dbReference type="Gene3D" id="3.40.50.150">
    <property type="entry name" value="Vaccinia Virus protein VP39"/>
    <property type="match status" value="1"/>
</dbReference>
<name>X1FZL9_9ZZZZ</name>
<sequence>MSDSLWTEERAQRYIKLYGDPRKKIGTQSLLCRDASRAIAGSVLDLGCGMGHLIPYIPNLDQYVGLDYSEMMLTCLENFFPEARTVHGDA</sequence>
<gene>
    <name evidence="2" type="ORF">S03H2_25684</name>
</gene>
<dbReference type="AlphaFoldDB" id="X1FZL9"/>
<proteinExistence type="predicted"/>
<dbReference type="InterPro" id="IPR013216">
    <property type="entry name" value="Methyltransf_11"/>
</dbReference>
<comment type="caution">
    <text evidence="2">The sequence shown here is derived from an EMBL/GenBank/DDBJ whole genome shotgun (WGS) entry which is preliminary data.</text>
</comment>
<evidence type="ECO:0000313" key="2">
    <source>
        <dbReference type="EMBL" id="GAH34799.1"/>
    </source>
</evidence>
<evidence type="ECO:0000259" key="1">
    <source>
        <dbReference type="Pfam" id="PF08241"/>
    </source>
</evidence>
<dbReference type="EMBL" id="BARU01014614">
    <property type="protein sequence ID" value="GAH34799.1"/>
    <property type="molecule type" value="Genomic_DNA"/>
</dbReference>
<accession>X1FZL9</accession>
<organism evidence="2">
    <name type="scientific">marine sediment metagenome</name>
    <dbReference type="NCBI Taxonomy" id="412755"/>
    <lineage>
        <taxon>unclassified sequences</taxon>
        <taxon>metagenomes</taxon>
        <taxon>ecological metagenomes</taxon>
    </lineage>
</organism>
<dbReference type="SUPFAM" id="SSF53335">
    <property type="entry name" value="S-adenosyl-L-methionine-dependent methyltransferases"/>
    <property type="match status" value="1"/>
</dbReference>